<dbReference type="GO" id="GO:0009086">
    <property type="term" value="P:methionine biosynthetic process"/>
    <property type="evidence" value="ECO:0007669"/>
    <property type="project" value="UniProtKB-KW"/>
</dbReference>
<evidence type="ECO:0000259" key="14">
    <source>
        <dbReference type="PROSITE" id="PS51384"/>
    </source>
</evidence>
<dbReference type="Gene3D" id="2.40.30.10">
    <property type="entry name" value="Translation factors"/>
    <property type="match status" value="1"/>
</dbReference>
<evidence type="ECO:0000256" key="7">
    <source>
        <dbReference type="ARBA" id="ARBA00022827"/>
    </source>
</evidence>
<dbReference type="InterPro" id="IPR017927">
    <property type="entry name" value="FAD-bd_FR_type"/>
</dbReference>
<evidence type="ECO:0000256" key="4">
    <source>
        <dbReference type="ARBA" id="ARBA00022630"/>
    </source>
</evidence>
<evidence type="ECO:0000256" key="5">
    <source>
        <dbReference type="ARBA" id="ARBA00022643"/>
    </source>
</evidence>
<sequence length="785" mass="87384">MIGTQNFNVRFLLVYGSATGQAQAIAEEIAEKSLSFGLKADLHSLEETGTGFNLESETCVVIITSTTGDGNPPANAEKFVRRIKKKTLSHDYLQSLNYAILGLGDTNYSNFCRCAKDIDARLEELGAKRFYSTGHADDGVGLEVVAEPWLEGLYPALQKFLGINQTMEASLTEVVHSLTLSENEESKLSPNINVNLKTTSKVDSGTSSSFDNVSSDSDRVLPQNICSSLSITDSAVKEDGDDHHCVSEINISSEPFDVPSLQINGENKQFFNGVGHWPKNSLLNNTKQQNCEWKDTPCVPVSCTKHSEDLPPLLTKPQTSLSEKDLTIPLLPPPYLGLTFCNDSIETSSLNYQNGCKLPCAASEVFNVTLSSAKVLTTQDSVKKTLLLQLNTESSSFEFSPGDSISVLCANNTSEVCLLLERLNALNCADQTVTLAVLPDTQKRRAAVPAHIHITSTLRHIFTTCLNIRETPSKALVRSLIEYTTNPCQIRRMQELCSKEGAAEYTDHIRGNQLSILDFLYAFPSCQPPVERLIEHLPRLQPRPYSICSCPQSLDIVFNVVEIPADVNKGHYYHRRGICTGWLDDITSELQCGNIADQIKARLLSLPIFLRTNQHFRPPENLSHPIIMIGPGTGVAPFIGFLAQRSAQRKLLSSGSAYGTTMLFFGCRNKDKDFIFRDELEQFEREGTLTKLCVTFSRDPPLTTSEPTVRYVQDKMRLMSTELCHLLVDQEALVYVCGDARNMAKDVNEAFMDILLREKDMSKDDAHLFMMKKRIHKTYFEDVWV</sequence>
<dbReference type="Gene3D" id="3.40.50.360">
    <property type="match status" value="1"/>
</dbReference>
<dbReference type="SUPFAM" id="SSF52343">
    <property type="entry name" value="Ferredoxin reductase-like, C-terminal NADP-linked domain"/>
    <property type="match status" value="1"/>
</dbReference>
<dbReference type="InterPro" id="IPR003097">
    <property type="entry name" value="CysJ-like_FAD-binding"/>
</dbReference>
<dbReference type="FunFam" id="1.20.990.10:FF:000007">
    <property type="entry name" value="Methionine synthase reductase"/>
    <property type="match status" value="1"/>
</dbReference>
<name>A0AAV2HFL4_LYMST</name>
<keyword evidence="8" id="KW-0521">NADP</keyword>
<dbReference type="SUPFAM" id="SSF52218">
    <property type="entry name" value="Flavoproteins"/>
    <property type="match status" value="1"/>
</dbReference>
<dbReference type="PROSITE" id="PS50902">
    <property type="entry name" value="FLAVODOXIN_LIKE"/>
    <property type="match status" value="1"/>
</dbReference>
<comment type="cofactor">
    <cofactor evidence="1">
        <name>FMN</name>
        <dbReference type="ChEBI" id="CHEBI:58210"/>
    </cofactor>
</comment>
<dbReference type="InterPro" id="IPR008254">
    <property type="entry name" value="Flavodoxin/NO_synth"/>
</dbReference>
<dbReference type="FunFam" id="3.40.50.80:FF:000001">
    <property type="entry name" value="NADPH--cytochrome P450 reductase 1"/>
    <property type="match status" value="1"/>
</dbReference>
<dbReference type="InterPro" id="IPR001709">
    <property type="entry name" value="Flavoprot_Pyr_Nucl_cyt_Rdtase"/>
</dbReference>
<dbReference type="GO" id="GO:0050660">
    <property type="term" value="F:flavin adenine dinucleotide binding"/>
    <property type="evidence" value="ECO:0007669"/>
    <property type="project" value="TreeGrafter"/>
</dbReference>
<dbReference type="Gene3D" id="3.40.50.80">
    <property type="entry name" value="Nucleotide-binding domain of ferredoxin-NADP reductase (FNR) module"/>
    <property type="match status" value="1"/>
</dbReference>
<evidence type="ECO:0000256" key="12">
    <source>
        <dbReference type="ARBA" id="ARBA00040659"/>
    </source>
</evidence>
<evidence type="ECO:0000313" key="16">
    <source>
        <dbReference type="Proteomes" id="UP001497497"/>
    </source>
</evidence>
<dbReference type="GO" id="GO:0010181">
    <property type="term" value="F:FMN binding"/>
    <property type="evidence" value="ECO:0007669"/>
    <property type="project" value="InterPro"/>
</dbReference>
<evidence type="ECO:0000256" key="1">
    <source>
        <dbReference type="ARBA" id="ARBA00001917"/>
    </source>
</evidence>
<organism evidence="15 16">
    <name type="scientific">Lymnaea stagnalis</name>
    <name type="common">Great pond snail</name>
    <name type="synonym">Helix stagnalis</name>
    <dbReference type="NCBI Taxonomy" id="6523"/>
    <lineage>
        <taxon>Eukaryota</taxon>
        <taxon>Metazoa</taxon>
        <taxon>Spiralia</taxon>
        <taxon>Lophotrochozoa</taxon>
        <taxon>Mollusca</taxon>
        <taxon>Gastropoda</taxon>
        <taxon>Heterobranchia</taxon>
        <taxon>Euthyneura</taxon>
        <taxon>Panpulmonata</taxon>
        <taxon>Hygrophila</taxon>
        <taxon>Lymnaeoidea</taxon>
        <taxon>Lymnaeidae</taxon>
        <taxon>Lymnaea</taxon>
    </lineage>
</organism>
<evidence type="ECO:0000256" key="11">
    <source>
        <dbReference type="ARBA" id="ARBA00039088"/>
    </source>
</evidence>
<keyword evidence="7" id="KW-0274">FAD</keyword>
<gene>
    <name evidence="15" type="ORF">GSLYS_00005634001</name>
</gene>
<dbReference type="PRINTS" id="PR00371">
    <property type="entry name" value="FPNCR"/>
</dbReference>
<evidence type="ECO:0000256" key="8">
    <source>
        <dbReference type="ARBA" id="ARBA00022857"/>
    </source>
</evidence>
<reference evidence="15 16" key="1">
    <citation type="submission" date="2024-04" db="EMBL/GenBank/DDBJ databases">
        <authorList>
            <consortium name="Genoscope - CEA"/>
            <person name="William W."/>
        </authorList>
    </citation>
    <scope>NUCLEOTIDE SEQUENCE [LARGE SCALE GENOMIC DNA]</scope>
</reference>
<dbReference type="FunFam" id="3.40.50.360:FF:000059">
    <property type="entry name" value="5-methyltetrahydrofolate-homocysteine methyltransferase reductase"/>
    <property type="match status" value="1"/>
</dbReference>
<feature type="domain" description="Flavodoxin-like" evidence="13">
    <location>
        <begin position="11"/>
        <end position="154"/>
    </location>
</feature>
<comment type="cofactor">
    <cofactor evidence="2">
        <name>FAD</name>
        <dbReference type="ChEBI" id="CHEBI:57692"/>
    </cofactor>
</comment>
<comment type="caution">
    <text evidence="15">The sequence shown here is derived from an EMBL/GenBank/DDBJ whole genome shotgun (WGS) entry which is preliminary data.</text>
</comment>
<dbReference type="AlphaFoldDB" id="A0AAV2HFL4"/>
<keyword evidence="16" id="KW-1185">Reference proteome</keyword>
<keyword evidence="4" id="KW-0285">Flavoprotein</keyword>
<keyword evidence="3" id="KW-0028">Amino-acid biosynthesis</keyword>
<dbReference type="PROSITE" id="PS51384">
    <property type="entry name" value="FAD_FR"/>
    <property type="match status" value="1"/>
</dbReference>
<evidence type="ECO:0000256" key="6">
    <source>
        <dbReference type="ARBA" id="ARBA00022691"/>
    </source>
</evidence>
<evidence type="ECO:0000256" key="2">
    <source>
        <dbReference type="ARBA" id="ARBA00001974"/>
    </source>
</evidence>
<keyword evidence="10" id="KW-0486">Methionine biosynthesis</keyword>
<keyword evidence="9" id="KW-0560">Oxidoreductase</keyword>
<dbReference type="Pfam" id="PF00175">
    <property type="entry name" value="NAD_binding_1"/>
    <property type="match status" value="1"/>
</dbReference>
<dbReference type="EC" id="1.16.1.8" evidence="11"/>
<dbReference type="PRINTS" id="PR00369">
    <property type="entry name" value="FLAVODOXIN"/>
</dbReference>
<keyword evidence="5" id="KW-0288">FMN</keyword>
<dbReference type="SUPFAM" id="SSF63380">
    <property type="entry name" value="Riboflavin synthase domain-like"/>
    <property type="match status" value="1"/>
</dbReference>
<dbReference type="InterPro" id="IPR001433">
    <property type="entry name" value="OxRdtase_FAD/NAD-bd"/>
</dbReference>
<proteinExistence type="predicted"/>
<dbReference type="EMBL" id="CAXITT010000092">
    <property type="protein sequence ID" value="CAL1531539.1"/>
    <property type="molecule type" value="Genomic_DNA"/>
</dbReference>
<dbReference type="Gene3D" id="1.20.990.10">
    <property type="entry name" value="NADPH-cytochrome p450 Reductase, Chain A, domain 3"/>
    <property type="match status" value="1"/>
</dbReference>
<evidence type="ECO:0000313" key="15">
    <source>
        <dbReference type="EMBL" id="CAL1531539.1"/>
    </source>
</evidence>
<dbReference type="InterPro" id="IPR001094">
    <property type="entry name" value="Flavdoxin-like"/>
</dbReference>
<dbReference type="Pfam" id="PF00667">
    <property type="entry name" value="FAD_binding_1"/>
    <property type="match status" value="1"/>
</dbReference>
<dbReference type="InterPro" id="IPR029039">
    <property type="entry name" value="Flavoprotein-like_sf"/>
</dbReference>
<dbReference type="GO" id="GO:0050667">
    <property type="term" value="P:homocysteine metabolic process"/>
    <property type="evidence" value="ECO:0007669"/>
    <property type="project" value="TreeGrafter"/>
</dbReference>
<feature type="domain" description="FAD-binding FR-type" evidence="14">
    <location>
        <begin position="363"/>
        <end position="619"/>
    </location>
</feature>
<dbReference type="Proteomes" id="UP001497497">
    <property type="component" value="Unassembled WGS sequence"/>
</dbReference>
<protein>
    <recommendedName>
        <fullName evidence="12">Methionine synthase reductase</fullName>
        <ecNumber evidence="11">1.16.1.8</ecNumber>
    </recommendedName>
</protein>
<dbReference type="InterPro" id="IPR039261">
    <property type="entry name" value="FNR_nucleotide-bd"/>
</dbReference>
<accession>A0AAV2HFL4</accession>
<dbReference type="PANTHER" id="PTHR19384:SF84">
    <property type="entry name" value="METHIONINE SYNTHASE REDUCTASE"/>
    <property type="match status" value="1"/>
</dbReference>
<evidence type="ECO:0000256" key="9">
    <source>
        <dbReference type="ARBA" id="ARBA00023002"/>
    </source>
</evidence>
<dbReference type="InterPro" id="IPR017938">
    <property type="entry name" value="Riboflavin_synthase-like_b-brl"/>
</dbReference>
<dbReference type="GO" id="GO:0030586">
    <property type="term" value="F:[methionine synthase] reductase (NADPH) activity"/>
    <property type="evidence" value="ECO:0007669"/>
    <property type="project" value="UniProtKB-EC"/>
</dbReference>
<dbReference type="Pfam" id="PF00258">
    <property type="entry name" value="Flavodoxin_1"/>
    <property type="match status" value="1"/>
</dbReference>
<evidence type="ECO:0000256" key="10">
    <source>
        <dbReference type="ARBA" id="ARBA00023167"/>
    </source>
</evidence>
<dbReference type="GO" id="GO:0005829">
    <property type="term" value="C:cytosol"/>
    <property type="evidence" value="ECO:0007669"/>
    <property type="project" value="TreeGrafter"/>
</dbReference>
<keyword evidence="6" id="KW-0949">S-adenosyl-L-methionine</keyword>
<evidence type="ECO:0000256" key="3">
    <source>
        <dbReference type="ARBA" id="ARBA00022605"/>
    </source>
</evidence>
<evidence type="ECO:0000259" key="13">
    <source>
        <dbReference type="PROSITE" id="PS50902"/>
    </source>
</evidence>
<dbReference type="PANTHER" id="PTHR19384">
    <property type="entry name" value="NITRIC OXIDE SYNTHASE-RELATED"/>
    <property type="match status" value="1"/>
</dbReference>
<dbReference type="CDD" id="cd06203">
    <property type="entry name" value="methionine_synthase_red"/>
    <property type="match status" value="1"/>
</dbReference>
<dbReference type="InterPro" id="IPR023173">
    <property type="entry name" value="NADPH_Cyt_P450_Rdtase_alpha"/>
</dbReference>